<proteinExistence type="predicted"/>
<organism evidence="1 2">
    <name type="scientific">Providencia stuartii ATCC 25827</name>
    <dbReference type="NCBI Taxonomy" id="471874"/>
    <lineage>
        <taxon>Bacteria</taxon>
        <taxon>Pseudomonadati</taxon>
        <taxon>Pseudomonadota</taxon>
        <taxon>Gammaproteobacteria</taxon>
        <taxon>Enterobacterales</taxon>
        <taxon>Morganellaceae</taxon>
        <taxon>Providencia</taxon>
    </lineage>
</organism>
<reference evidence="2" key="1">
    <citation type="submission" date="2008-04" db="EMBL/GenBank/DDBJ databases">
        <title>Draft genome sequence of Providencia stuartii (ATCC 25827).</title>
        <authorList>
            <person name="Sudarsanam P."/>
            <person name="Ley R."/>
            <person name="Guruge J."/>
            <person name="Turnbaugh P.J."/>
            <person name="Mahowald M."/>
            <person name="Liep D."/>
            <person name="Gordon J."/>
        </authorList>
    </citation>
    <scope>NUCLEOTIDE SEQUENCE [LARGE SCALE GENOMIC DNA]</scope>
    <source>
        <strain evidence="2">ATCC 25827</strain>
    </source>
</reference>
<protein>
    <submittedName>
        <fullName evidence="1">Uncharacterized protein</fullName>
    </submittedName>
</protein>
<reference evidence="2" key="2">
    <citation type="submission" date="2008-04" db="EMBL/GenBank/DDBJ databases">
        <title>Draft genome sequence of Providencia stuartii(ATCC 25827).</title>
        <authorList>
            <person name="Sudarsanam P."/>
            <person name="Ley R."/>
            <person name="Guruge J."/>
            <person name="Turnbaugh P.J."/>
            <person name="Mahowald M."/>
            <person name="Liep D."/>
            <person name="Gordon J."/>
        </authorList>
    </citation>
    <scope>NUCLEOTIDE SEQUENCE [LARGE SCALE GENOMIC DNA]</scope>
    <source>
        <strain evidence="2">ATCC 25827</strain>
    </source>
</reference>
<dbReference type="AlphaFoldDB" id="A0AA86Z4B2"/>
<gene>
    <name evidence="1" type="ORF">PROSTU_00143</name>
</gene>
<evidence type="ECO:0000313" key="2">
    <source>
        <dbReference type="Proteomes" id="UP000004506"/>
    </source>
</evidence>
<dbReference type="RefSeq" id="WP_004916127.1">
    <property type="nucleotide sequence ID" value="NZ_DS607637.1"/>
</dbReference>
<comment type="caution">
    <text evidence="1">The sequence shown here is derived from an EMBL/GenBank/DDBJ whole genome shotgun (WGS) entry which is preliminary data.</text>
</comment>
<evidence type="ECO:0000313" key="1">
    <source>
        <dbReference type="EMBL" id="EDU61842.1"/>
    </source>
</evidence>
<dbReference type="Proteomes" id="UP000004506">
    <property type="component" value="Unassembled WGS sequence"/>
</dbReference>
<sequence length="180" mass="20536">MMTLIKLPEKAGFALRHAPPEQQRAFLAVIESWPSNVGQSTQAYSEQLKAKIAQIVAVWGGVWLNPEEGNQKLKLQCTQGHLINTRPFYLRQGVWCTGCYVESLRDSLHSMQALAAKRKGVCLSSEYLNSRSKLLWQCEQGTFGKPPRFCQSRKLVFDLLSTAQERDYLTIKTYLLNTRR</sequence>
<reference evidence="1 2" key="3">
    <citation type="submission" date="2008-05" db="EMBL/GenBank/DDBJ databases">
        <authorList>
            <person name="Fulton L."/>
            <person name="Clifton S."/>
            <person name="Fulton B."/>
            <person name="Xu J."/>
            <person name="Minx P."/>
            <person name="Pepin K.H."/>
            <person name="Johnson M."/>
            <person name="Thiruvilangam P."/>
            <person name="Bhonagiri V."/>
            <person name="Nash W.E."/>
            <person name="Mardis E.R."/>
            <person name="Wilson R.K."/>
        </authorList>
    </citation>
    <scope>NUCLEOTIDE SEQUENCE [LARGE SCALE GENOMIC DNA]</scope>
    <source>
        <strain evidence="1 2">ATCC 25827</strain>
    </source>
</reference>
<dbReference type="EMBL" id="ABJD02000031">
    <property type="protein sequence ID" value="EDU61842.1"/>
    <property type="molecule type" value="Genomic_DNA"/>
</dbReference>
<accession>A0AA86Z4B2</accession>
<name>A0AA86Z4B2_PROST</name>